<evidence type="ECO:0000256" key="4">
    <source>
        <dbReference type="ARBA" id="ARBA00023239"/>
    </source>
</evidence>
<dbReference type="PANTHER" id="PTHR30246">
    <property type="entry name" value="2-KETO-3-DEOXY-6-PHOSPHOGLUCONATE ALDOLASE"/>
    <property type="match status" value="1"/>
</dbReference>
<dbReference type="Gene3D" id="3.20.20.70">
    <property type="entry name" value="Aldolase class I"/>
    <property type="match status" value="1"/>
</dbReference>
<reference evidence="7" key="1">
    <citation type="submission" date="2017-11" db="EMBL/GenBank/DDBJ databases">
        <title>Phenotypic and genomic properties of facultatively anaerobic sulfur-reducing natronoarchaea from hypersaline soda lakes.</title>
        <authorList>
            <person name="Sorokin D.Y."/>
            <person name="Kublanov I.V."/>
            <person name="Roman P."/>
            <person name="Sinninghe Damste J.S."/>
            <person name="Golyshin P.N."/>
            <person name="Rojo D."/>
            <person name="Ciordia S."/>
            <person name="Mena M.D.C."/>
            <person name="Ferrer M."/>
            <person name="Messina E."/>
            <person name="Smedile F."/>
            <person name="La Spada G."/>
            <person name="La Cono V."/>
            <person name="Yakimov M.M."/>
        </authorList>
    </citation>
    <scope>NUCLEOTIDE SEQUENCE [LARGE SCALE GENOMIC DNA]</scope>
    <source>
        <strain evidence="7">AArc-Sl</strain>
    </source>
</reference>
<dbReference type="CDD" id="cd00452">
    <property type="entry name" value="KDPG_aldolase"/>
    <property type="match status" value="1"/>
</dbReference>
<dbReference type="SUPFAM" id="SSF51569">
    <property type="entry name" value="Aldolase"/>
    <property type="match status" value="1"/>
</dbReference>
<dbReference type="PANTHER" id="PTHR30246:SF1">
    <property type="entry name" value="2-DEHYDRO-3-DEOXY-6-PHOSPHOGALACTONATE ALDOLASE-RELATED"/>
    <property type="match status" value="1"/>
</dbReference>
<dbReference type="GO" id="GO:0106009">
    <property type="term" value="F:(4S)-4-hydroxy-2-oxoglutarate aldolase activity"/>
    <property type="evidence" value="ECO:0007669"/>
    <property type="project" value="UniProtKB-EC"/>
</dbReference>
<dbReference type="Pfam" id="PF01081">
    <property type="entry name" value="Aldolase"/>
    <property type="match status" value="1"/>
</dbReference>
<evidence type="ECO:0000313" key="6">
    <source>
        <dbReference type="EMBL" id="AUX08742.1"/>
    </source>
</evidence>
<comment type="pathway">
    <text evidence="1">Carbohydrate acid metabolism.</text>
</comment>
<dbReference type="GO" id="GO:0008675">
    <property type="term" value="F:2-dehydro-3-deoxy-phosphogluconate aldolase activity"/>
    <property type="evidence" value="ECO:0007669"/>
    <property type="project" value="UniProtKB-EC"/>
</dbReference>
<dbReference type="InterPro" id="IPR000887">
    <property type="entry name" value="Aldlse_KDPG_KHG"/>
</dbReference>
<keyword evidence="4 6" id="KW-0456">Lyase</keyword>
<organism evidence="6 7">
    <name type="scientific">Halalkaliarchaeum desulfuricum</name>
    <dbReference type="NCBI Taxonomy" id="2055893"/>
    <lineage>
        <taxon>Archaea</taxon>
        <taxon>Methanobacteriati</taxon>
        <taxon>Methanobacteriota</taxon>
        <taxon>Stenosarchaea group</taxon>
        <taxon>Halobacteria</taxon>
        <taxon>Halobacteriales</taxon>
        <taxon>Haloferacaceae</taxon>
        <taxon>Halalkaliarchaeum</taxon>
    </lineage>
</organism>
<evidence type="ECO:0000256" key="5">
    <source>
        <dbReference type="ARBA" id="ARBA00023277"/>
    </source>
</evidence>
<evidence type="ECO:0000256" key="3">
    <source>
        <dbReference type="ARBA" id="ARBA00011233"/>
    </source>
</evidence>
<evidence type="ECO:0000256" key="1">
    <source>
        <dbReference type="ARBA" id="ARBA00004761"/>
    </source>
</evidence>
<dbReference type="KEGG" id="hdf:AArcSl_1107"/>
<dbReference type="EC" id="4.1.3.42" evidence="6"/>
<comment type="similarity">
    <text evidence="2">Belongs to the KHG/KDPG aldolase family.</text>
</comment>
<accession>A0A343TI20</accession>
<dbReference type="AlphaFoldDB" id="A0A343TI20"/>
<dbReference type="EMBL" id="CP025066">
    <property type="protein sequence ID" value="AUX08742.1"/>
    <property type="molecule type" value="Genomic_DNA"/>
</dbReference>
<dbReference type="InterPro" id="IPR013785">
    <property type="entry name" value="Aldolase_TIM"/>
</dbReference>
<proteinExistence type="inferred from homology"/>
<gene>
    <name evidence="6" type="ORF">AArcSl_1107</name>
</gene>
<protein>
    <submittedName>
        <fullName evidence="6">2-dehydro-3-deoxyphosphogluconate aldolase/(4S)-4-hydroxy-2-oxoglutarate aldolase</fullName>
        <ecNumber evidence="6">4.1.2.14</ecNumber>
        <ecNumber evidence="6">4.1.3.42</ecNumber>
    </submittedName>
</protein>
<evidence type="ECO:0000256" key="2">
    <source>
        <dbReference type="ARBA" id="ARBA00006906"/>
    </source>
</evidence>
<comment type="subunit">
    <text evidence="3">Homotrimer.</text>
</comment>
<name>A0A343TI20_9EURY</name>
<dbReference type="NCBIfam" id="TIGR01182">
    <property type="entry name" value="eda"/>
    <property type="match status" value="1"/>
</dbReference>
<keyword evidence="5" id="KW-0119">Carbohydrate metabolism</keyword>
<dbReference type="Proteomes" id="UP000263012">
    <property type="component" value="Chromosome"/>
</dbReference>
<evidence type="ECO:0000313" key="7">
    <source>
        <dbReference type="Proteomes" id="UP000263012"/>
    </source>
</evidence>
<sequence>MGGWRSVVCSFIPVLAPHRDMTHETDGTPKTFEALRESGVVAVMRGGEPDTVIDTADALVAGGVTAIEITADTDGASDLIAEVDASVPEAVVGAGTVLDSETARSCLLAGAEFVVSPSLHADVIETANRYGALVAPGVMTPTEAIRGREAGADLLKVFPASTVGPGHLSAIRGPLGDVPLMPTGGIDLENVEAYIEAGAICVGAGGSLVDYDAVERGEPESVTETAREFRDRIAAARG</sequence>
<dbReference type="EC" id="4.1.2.14" evidence="6"/>
<keyword evidence="7" id="KW-1185">Reference proteome</keyword>